<dbReference type="Pfam" id="PF13302">
    <property type="entry name" value="Acetyltransf_3"/>
    <property type="match status" value="1"/>
</dbReference>
<dbReference type="GO" id="GO:0008999">
    <property type="term" value="F:protein-N-terminal-alanine acetyltransferase activity"/>
    <property type="evidence" value="ECO:0007669"/>
    <property type="project" value="TreeGrafter"/>
</dbReference>
<organism evidence="2 3">
    <name type="scientific">Candidatus Gottesmanbacteria bacterium RBG_16_52_11</name>
    <dbReference type="NCBI Taxonomy" id="1798374"/>
    <lineage>
        <taxon>Bacteria</taxon>
        <taxon>Candidatus Gottesmaniibacteriota</taxon>
    </lineage>
</organism>
<reference evidence="2 3" key="1">
    <citation type="journal article" date="2016" name="Nat. Commun.">
        <title>Thousands of microbial genomes shed light on interconnected biogeochemical processes in an aquifer system.</title>
        <authorList>
            <person name="Anantharaman K."/>
            <person name="Brown C.T."/>
            <person name="Hug L.A."/>
            <person name="Sharon I."/>
            <person name="Castelle C.J."/>
            <person name="Probst A.J."/>
            <person name="Thomas B.C."/>
            <person name="Singh A."/>
            <person name="Wilkins M.J."/>
            <person name="Karaoz U."/>
            <person name="Brodie E.L."/>
            <person name="Williams K.H."/>
            <person name="Hubbard S.S."/>
            <person name="Banfield J.F."/>
        </authorList>
    </citation>
    <scope>NUCLEOTIDE SEQUENCE [LARGE SCALE GENOMIC DNA]</scope>
</reference>
<dbReference type="GO" id="GO:1990189">
    <property type="term" value="F:protein N-terminal-serine acetyltransferase activity"/>
    <property type="evidence" value="ECO:0007669"/>
    <property type="project" value="TreeGrafter"/>
</dbReference>
<comment type="caution">
    <text evidence="2">The sequence shown here is derived from an EMBL/GenBank/DDBJ whole genome shotgun (WGS) entry which is preliminary data.</text>
</comment>
<sequence>MLVGTRLRIVPLEKRHLEPLRLHRNHIETFSYLTSALPVTEKSQLFWYKTVTTDPTKMYFAIENKSGKFIGFVRLDEWDRVNRSIRAGIDIVADERRHGLATECYGVLLKYLFRQLGVHRVWLLVAQFNHAAVRLYEKIGFIPEGCYRDALFRNGEFHDYMIMSLLETEYGKKK</sequence>
<dbReference type="SUPFAM" id="SSF55729">
    <property type="entry name" value="Acyl-CoA N-acyltransferases (Nat)"/>
    <property type="match status" value="1"/>
</dbReference>
<dbReference type="InterPro" id="IPR000182">
    <property type="entry name" value="GNAT_dom"/>
</dbReference>
<evidence type="ECO:0000313" key="2">
    <source>
        <dbReference type="EMBL" id="OGG01680.1"/>
    </source>
</evidence>
<dbReference type="STRING" id="1798374.A2Z33_05570"/>
<gene>
    <name evidence="2" type="ORF">A2Z33_05570</name>
</gene>
<dbReference type="InterPro" id="IPR051908">
    <property type="entry name" value="Ribosomal_N-acetyltransferase"/>
</dbReference>
<dbReference type="GO" id="GO:0005737">
    <property type="term" value="C:cytoplasm"/>
    <property type="evidence" value="ECO:0007669"/>
    <property type="project" value="TreeGrafter"/>
</dbReference>
<protein>
    <recommendedName>
        <fullName evidence="1">N-acetyltransferase domain-containing protein</fullName>
    </recommendedName>
</protein>
<dbReference type="AlphaFoldDB" id="A0A1F5YNA9"/>
<dbReference type="PANTHER" id="PTHR43441">
    <property type="entry name" value="RIBOSOMAL-PROTEIN-SERINE ACETYLTRANSFERASE"/>
    <property type="match status" value="1"/>
</dbReference>
<feature type="domain" description="N-acetyltransferase" evidence="1">
    <location>
        <begin position="7"/>
        <end position="166"/>
    </location>
</feature>
<dbReference type="PROSITE" id="PS51186">
    <property type="entry name" value="GNAT"/>
    <property type="match status" value="1"/>
</dbReference>
<proteinExistence type="predicted"/>
<dbReference type="EMBL" id="MFJD01000011">
    <property type="protein sequence ID" value="OGG01680.1"/>
    <property type="molecule type" value="Genomic_DNA"/>
</dbReference>
<dbReference type="InterPro" id="IPR016181">
    <property type="entry name" value="Acyl_CoA_acyltransferase"/>
</dbReference>
<dbReference type="Gene3D" id="3.40.630.30">
    <property type="match status" value="1"/>
</dbReference>
<accession>A0A1F5YNA9</accession>
<evidence type="ECO:0000313" key="3">
    <source>
        <dbReference type="Proteomes" id="UP000178448"/>
    </source>
</evidence>
<evidence type="ECO:0000259" key="1">
    <source>
        <dbReference type="PROSITE" id="PS51186"/>
    </source>
</evidence>
<dbReference type="Proteomes" id="UP000178448">
    <property type="component" value="Unassembled WGS sequence"/>
</dbReference>
<dbReference type="PANTHER" id="PTHR43441:SF11">
    <property type="entry name" value="RIBOSOMAL-PROTEIN-SERINE ACETYLTRANSFERASE"/>
    <property type="match status" value="1"/>
</dbReference>
<name>A0A1F5YNA9_9BACT</name>